<evidence type="ECO:0000313" key="8">
    <source>
        <dbReference type="EMBL" id="EQD26941.1"/>
    </source>
</evidence>
<evidence type="ECO:0000256" key="5">
    <source>
        <dbReference type="ARBA" id="ARBA00023136"/>
    </source>
</evidence>
<dbReference type="PANTHER" id="PTHR42709:SF6">
    <property type="entry name" value="UNDECAPRENYL PHOSPHATE TRANSPORTER A"/>
    <property type="match status" value="1"/>
</dbReference>
<reference evidence="8" key="1">
    <citation type="submission" date="2013-08" db="EMBL/GenBank/DDBJ databases">
        <authorList>
            <person name="Mendez C."/>
            <person name="Richter M."/>
            <person name="Ferrer M."/>
            <person name="Sanchez J."/>
        </authorList>
    </citation>
    <scope>NUCLEOTIDE SEQUENCE</scope>
</reference>
<accession>T0XVX7</accession>
<sequence>MLFSIVSSLMQLVSGSTALIEQFIHAYGYLALFIAMALESSSLPVPSEVVMPLAGALSHAGFFNFWIAFFSALAGSILGLAVDYYIGYYIGKDIVYKHLKSLRISKEKLDSFDKWFERNGIAAVF</sequence>
<gene>
    <name evidence="8" type="ORF">B2A_15443</name>
</gene>
<dbReference type="InterPro" id="IPR032816">
    <property type="entry name" value="VTT_dom"/>
</dbReference>
<reference evidence="8" key="2">
    <citation type="journal article" date="2014" name="ISME J.">
        <title>Microbial stratification in low pH oxic and suboxic macroscopic growths along an acid mine drainage.</title>
        <authorList>
            <person name="Mendez-Garcia C."/>
            <person name="Mesa V."/>
            <person name="Sprenger R.R."/>
            <person name="Richter M."/>
            <person name="Diez M.S."/>
            <person name="Solano J."/>
            <person name="Bargiela R."/>
            <person name="Golyshina O.V."/>
            <person name="Manteca A."/>
            <person name="Ramos J.L."/>
            <person name="Gallego J.R."/>
            <person name="Llorente I."/>
            <person name="Martins Dos Santos V.A."/>
            <person name="Jensen O.N."/>
            <person name="Pelaez A.I."/>
            <person name="Sanchez J."/>
            <person name="Ferrer M."/>
        </authorList>
    </citation>
    <scope>NUCLEOTIDE SEQUENCE</scope>
</reference>
<keyword evidence="3 6" id="KW-0812">Transmembrane</keyword>
<feature type="domain" description="VTT" evidence="7">
    <location>
        <begin position="45"/>
        <end position="125"/>
    </location>
</feature>
<organism evidence="8">
    <name type="scientific">mine drainage metagenome</name>
    <dbReference type="NCBI Taxonomy" id="410659"/>
    <lineage>
        <taxon>unclassified sequences</taxon>
        <taxon>metagenomes</taxon>
        <taxon>ecological metagenomes</taxon>
    </lineage>
</organism>
<feature type="non-terminal residue" evidence="8">
    <location>
        <position position="125"/>
    </location>
</feature>
<evidence type="ECO:0000256" key="4">
    <source>
        <dbReference type="ARBA" id="ARBA00022989"/>
    </source>
</evidence>
<evidence type="ECO:0000256" key="1">
    <source>
        <dbReference type="ARBA" id="ARBA00004651"/>
    </source>
</evidence>
<dbReference type="AlphaFoldDB" id="T0XVX7"/>
<comment type="caution">
    <text evidence="8">The sequence shown here is derived from an EMBL/GenBank/DDBJ whole genome shotgun (WGS) entry which is preliminary data.</text>
</comment>
<dbReference type="EMBL" id="AUZZ01011244">
    <property type="protein sequence ID" value="EQD26941.1"/>
    <property type="molecule type" value="Genomic_DNA"/>
</dbReference>
<keyword evidence="2" id="KW-1003">Cell membrane</keyword>
<keyword evidence="5 6" id="KW-0472">Membrane</keyword>
<keyword evidence="4 6" id="KW-1133">Transmembrane helix</keyword>
<name>T0XVX7_9ZZZZ</name>
<proteinExistence type="predicted"/>
<dbReference type="InterPro" id="IPR051311">
    <property type="entry name" value="DedA_domain"/>
</dbReference>
<evidence type="ECO:0000259" key="7">
    <source>
        <dbReference type="Pfam" id="PF09335"/>
    </source>
</evidence>
<dbReference type="PANTHER" id="PTHR42709">
    <property type="entry name" value="ALKALINE PHOSPHATASE LIKE PROTEIN"/>
    <property type="match status" value="1"/>
</dbReference>
<evidence type="ECO:0000256" key="2">
    <source>
        <dbReference type="ARBA" id="ARBA00022475"/>
    </source>
</evidence>
<evidence type="ECO:0000256" key="3">
    <source>
        <dbReference type="ARBA" id="ARBA00022692"/>
    </source>
</evidence>
<evidence type="ECO:0000256" key="6">
    <source>
        <dbReference type="SAM" id="Phobius"/>
    </source>
</evidence>
<dbReference type="GO" id="GO:0005886">
    <property type="term" value="C:plasma membrane"/>
    <property type="evidence" value="ECO:0007669"/>
    <property type="project" value="UniProtKB-SubCell"/>
</dbReference>
<dbReference type="Pfam" id="PF09335">
    <property type="entry name" value="VTT_dom"/>
    <property type="match status" value="1"/>
</dbReference>
<comment type="subcellular location">
    <subcellularLocation>
        <location evidence="1">Cell membrane</location>
        <topology evidence="1">Multi-pass membrane protein</topology>
    </subcellularLocation>
</comment>
<feature type="transmembrane region" description="Helical" evidence="6">
    <location>
        <begin position="65"/>
        <end position="90"/>
    </location>
</feature>
<protein>
    <submittedName>
        <fullName evidence="8">SNARE associated protein</fullName>
    </submittedName>
</protein>